<accession>A0A8S5QWQ2</accession>
<protein>
    <submittedName>
        <fullName evidence="1">Uncharacterized protein</fullName>
    </submittedName>
</protein>
<evidence type="ECO:0000313" key="1">
    <source>
        <dbReference type="EMBL" id="DAE23638.1"/>
    </source>
</evidence>
<reference evidence="1" key="1">
    <citation type="journal article" date="2021" name="Proc. Natl. Acad. Sci. U.S.A.">
        <title>A Catalog of Tens of Thousands of Viruses from Human Metagenomes Reveals Hidden Associations with Chronic Diseases.</title>
        <authorList>
            <person name="Tisza M.J."/>
            <person name="Buck C.B."/>
        </authorList>
    </citation>
    <scope>NUCLEOTIDE SEQUENCE</scope>
    <source>
        <strain evidence="1">Ctr592</strain>
    </source>
</reference>
<dbReference type="EMBL" id="BK015757">
    <property type="protein sequence ID" value="DAE23638.1"/>
    <property type="molecule type" value="Genomic_DNA"/>
</dbReference>
<sequence length="69" mass="8160">MTYEMLKTRANIYVDEKIAPYMKYTNENWNNFRPPLYGKQNPNEGWWDRAAHDAVYMLANMLGGTVQEV</sequence>
<organism evidence="1">
    <name type="scientific">Siphoviridae sp. ctr592</name>
    <dbReference type="NCBI Taxonomy" id="2826474"/>
    <lineage>
        <taxon>Viruses</taxon>
        <taxon>Duplodnaviria</taxon>
        <taxon>Heunggongvirae</taxon>
        <taxon>Uroviricota</taxon>
        <taxon>Caudoviricetes</taxon>
    </lineage>
</organism>
<proteinExistence type="predicted"/>
<name>A0A8S5QWQ2_9CAUD</name>